<dbReference type="AlphaFoldDB" id="A0A8H6R827"/>
<evidence type="ECO:0000313" key="3">
    <source>
        <dbReference type="Proteomes" id="UP000660729"/>
    </source>
</evidence>
<feature type="compositionally biased region" description="Polar residues" evidence="1">
    <location>
        <begin position="101"/>
        <end position="110"/>
    </location>
</feature>
<feature type="region of interest" description="Disordered" evidence="1">
    <location>
        <begin position="37"/>
        <end position="209"/>
    </location>
</feature>
<accession>A0A8H6R827</accession>
<proteinExistence type="predicted"/>
<gene>
    <name evidence="2" type="ORF">HII31_13064</name>
</gene>
<dbReference type="Proteomes" id="UP000660729">
    <property type="component" value="Unassembled WGS sequence"/>
</dbReference>
<protein>
    <submittedName>
        <fullName evidence="2">Uncharacterized protein</fullName>
    </submittedName>
</protein>
<reference evidence="2" key="1">
    <citation type="submission" date="2020-04" db="EMBL/GenBank/DDBJ databases">
        <title>Draft genome resource of the tomato pathogen Pseudocercospora fuligena.</title>
        <authorList>
            <person name="Zaccaron A."/>
        </authorList>
    </citation>
    <scope>NUCLEOTIDE SEQUENCE</scope>
    <source>
        <strain evidence="2">PF001</strain>
    </source>
</reference>
<sequence length="209" mass="23403">MAARKSSTVLPELPLSPTQQRFRVAFNRQTSYVLASGHENNMQGLSPGPESNPRDEFHTPLPADSSMLDDSTISWHTAREQCEDMEPISPKTPPQFELQYQKPSSSTKDSQAFEGACKRARHLARQQSGQVAEGEEERRRRTPVKADTTPTKPRLPREPELWESPPQYFGLPSSSGLECETEQECEARGRARRSPQHEAPGGNDAMETD</sequence>
<dbReference type="EMBL" id="JABCIY010000316">
    <property type="protein sequence ID" value="KAF7185567.1"/>
    <property type="molecule type" value="Genomic_DNA"/>
</dbReference>
<evidence type="ECO:0000256" key="1">
    <source>
        <dbReference type="SAM" id="MobiDB-lite"/>
    </source>
</evidence>
<evidence type="ECO:0000313" key="2">
    <source>
        <dbReference type="EMBL" id="KAF7185567.1"/>
    </source>
</evidence>
<dbReference type="OrthoDB" id="3634325at2759"/>
<keyword evidence="3" id="KW-1185">Reference proteome</keyword>
<name>A0A8H6R827_9PEZI</name>
<comment type="caution">
    <text evidence="2">The sequence shown here is derived from an EMBL/GenBank/DDBJ whole genome shotgun (WGS) entry which is preliminary data.</text>
</comment>
<organism evidence="2 3">
    <name type="scientific">Pseudocercospora fuligena</name>
    <dbReference type="NCBI Taxonomy" id="685502"/>
    <lineage>
        <taxon>Eukaryota</taxon>
        <taxon>Fungi</taxon>
        <taxon>Dikarya</taxon>
        <taxon>Ascomycota</taxon>
        <taxon>Pezizomycotina</taxon>
        <taxon>Dothideomycetes</taxon>
        <taxon>Dothideomycetidae</taxon>
        <taxon>Mycosphaerellales</taxon>
        <taxon>Mycosphaerellaceae</taxon>
        <taxon>Pseudocercospora</taxon>
    </lineage>
</organism>